<dbReference type="PANTHER" id="PTHR14081">
    <property type="entry name" value="SPERM-ASSOCIATED ANTIGEN 11A-RELATED-RELATED"/>
    <property type="match status" value="1"/>
</dbReference>
<evidence type="ECO:0000256" key="5">
    <source>
        <dbReference type="SAM" id="SignalP"/>
    </source>
</evidence>
<reference evidence="6" key="1">
    <citation type="submission" date="2025-05" db="UniProtKB">
        <authorList>
            <consortium name="Ensembl"/>
        </authorList>
    </citation>
    <scope>IDENTIFICATION</scope>
</reference>
<evidence type="ECO:0000256" key="1">
    <source>
        <dbReference type="ARBA" id="ARBA00004613"/>
    </source>
</evidence>
<dbReference type="Ensembl" id="ENSCANT00000060447.1">
    <property type="protein sequence ID" value="ENSCANP00000037197.1"/>
    <property type="gene ID" value="ENSCANG00000042272.1"/>
</dbReference>
<dbReference type="GO" id="GO:0061844">
    <property type="term" value="P:antimicrobial humoral immune response mediated by antimicrobial peptide"/>
    <property type="evidence" value="ECO:0007669"/>
    <property type="project" value="TreeGrafter"/>
</dbReference>
<sequence>MRQRSLPFFTSLLLVALLFPGLSQARHVNHSATEALRELREGATGRGTNGSQLLHHPVKRDLIIRRIPPYQVHISHQEARGPFKSCMGFLGPRWARGCSTGN</sequence>
<organism evidence="6 7">
    <name type="scientific">Colobus angolensis palliatus</name>
    <name type="common">Peters' Angolan colobus</name>
    <dbReference type="NCBI Taxonomy" id="336983"/>
    <lineage>
        <taxon>Eukaryota</taxon>
        <taxon>Metazoa</taxon>
        <taxon>Chordata</taxon>
        <taxon>Craniata</taxon>
        <taxon>Vertebrata</taxon>
        <taxon>Euteleostomi</taxon>
        <taxon>Mammalia</taxon>
        <taxon>Eutheria</taxon>
        <taxon>Euarchontoglires</taxon>
        <taxon>Primates</taxon>
        <taxon>Haplorrhini</taxon>
        <taxon>Catarrhini</taxon>
        <taxon>Cercopithecidae</taxon>
        <taxon>Colobinae</taxon>
        <taxon>Colobus</taxon>
    </lineage>
</organism>
<comment type="function">
    <text evidence="4">Has antimicrobial activity against E.coli. Plays a role in the defense response in the male reproductive tract, contributing to sperm maturation, storage and protection.</text>
</comment>
<protein>
    <submittedName>
        <fullName evidence="6">Uncharacterized protein</fullName>
    </submittedName>
</protein>
<evidence type="ECO:0000256" key="2">
    <source>
        <dbReference type="ARBA" id="ARBA00022525"/>
    </source>
</evidence>
<evidence type="ECO:0000256" key="4">
    <source>
        <dbReference type="ARBA" id="ARBA00045473"/>
    </source>
</evidence>
<accession>A0A2K5K7W6</accession>
<comment type="subcellular location">
    <subcellularLocation>
        <location evidence="1">Secreted</location>
    </subcellularLocation>
</comment>
<name>A0A2K5K7W6_COLAP</name>
<keyword evidence="7" id="KW-1185">Reference proteome</keyword>
<dbReference type="Proteomes" id="UP000233080">
    <property type="component" value="Unassembled WGS sequence"/>
</dbReference>
<evidence type="ECO:0000256" key="3">
    <source>
        <dbReference type="ARBA" id="ARBA00022729"/>
    </source>
</evidence>
<dbReference type="InterPro" id="IPR007988">
    <property type="entry name" value="Sperm_Ag_11A_B"/>
</dbReference>
<feature type="signal peptide" evidence="5">
    <location>
        <begin position="1"/>
        <end position="25"/>
    </location>
</feature>
<dbReference type="Ensembl" id="ENSCANT00000060440.1">
    <property type="protein sequence ID" value="ENSCANP00000037190.1"/>
    <property type="gene ID" value="ENSCANG00000042272.1"/>
</dbReference>
<dbReference type="PANTHER" id="PTHR14081:SF1">
    <property type="entry name" value="SPERM-ASSOCIATED ANTIGEN 11A-RELATED"/>
    <property type="match status" value="1"/>
</dbReference>
<feature type="chain" id="PRO_5014295152" evidence="5">
    <location>
        <begin position="26"/>
        <end position="102"/>
    </location>
</feature>
<evidence type="ECO:0000313" key="6">
    <source>
        <dbReference type="Ensembl" id="ENSCANP00000037190.1"/>
    </source>
</evidence>
<keyword evidence="3 5" id="KW-0732">Signal</keyword>
<dbReference type="AlphaFoldDB" id="A0A2K5K7W6"/>
<dbReference type="Pfam" id="PF05324">
    <property type="entry name" value="Sperm_Ag_HE2"/>
    <property type="match status" value="1"/>
</dbReference>
<keyword evidence="2" id="KW-0964">Secreted</keyword>
<dbReference type="GO" id="GO:0005576">
    <property type="term" value="C:extracellular region"/>
    <property type="evidence" value="ECO:0007669"/>
    <property type="project" value="UniProtKB-SubCell"/>
</dbReference>
<evidence type="ECO:0000313" key="7">
    <source>
        <dbReference type="Proteomes" id="UP000233080"/>
    </source>
</evidence>
<proteinExistence type="predicted"/>